<evidence type="ECO:0000313" key="2">
    <source>
        <dbReference type="EMBL" id="EZA54262.1"/>
    </source>
</evidence>
<evidence type="ECO:0000313" key="3">
    <source>
        <dbReference type="Proteomes" id="UP000053097"/>
    </source>
</evidence>
<proteinExistence type="predicted"/>
<protein>
    <recommendedName>
        <fullName evidence="1">HAT C-terminal dimerisation domain-containing protein</fullName>
    </recommendedName>
</protein>
<gene>
    <name evidence="2" type="ORF">X777_06184</name>
</gene>
<dbReference type="EMBL" id="KK107258">
    <property type="protein sequence ID" value="EZA54262.1"/>
    <property type="molecule type" value="Genomic_DNA"/>
</dbReference>
<evidence type="ECO:0000259" key="1">
    <source>
        <dbReference type="Pfam" id="PF05699"/>
    </source>
</evidence>
<dbReference type="InterPro" id="IPR012337">
    <property type="entry name" value="RNaseH-like_sf"/>
</dbReference>
<dbReference type="STRING" id="2015173.A0A026WDW6"/>
<dbReference type="Proteomes" id="UP000053097">
    <property type="component" value="Unassembled WGS sequence"/>
</dbReference>
<keyword evidence="3" id="KW-1185">Reference proteome</keyword>
<dbReference type="Pfam" id="PF05699">
    <property type="entry name" value="Dimer_Tnp_hAT"/>
    <property type="match status" value="1"/>
</dbReference>
<organism evidence="2 3">
    <name type="scientific">Ooceraea biroi</name>
    <name type="common">Clonal raider ant</name>
    <name type="synonym">Cerapachys biroi</name>
    <dbReference type="NCBI Taxonomy" id="2015173"/>
    <lineage>
        <taxon>Eukaryota</taxon>
        <taxon>Metazoa</taxon>
        <taxon>Ecdysozoa</taxon>
        <taxon>Arthropoda</taxon>
        <taxon>Hexapoda</taxon>
        <taxon>Insecta</taxon>
        <taxon>Pterygota</taxon>
        <taxon>Neoptera</taxon>
        <taxon>Endopterygota</taxon>
        <taxon>Hymenoptera</taxon>
        <taxon>Apocrita</taxon>
        <taxon>Aculeata</taxon>
        <taxon>Formicoidea</taxon>
        <taxon>Formicidae</taxon>
        <taxon>Dorylinae</taxon>
        <taxon>Ooceraea</taxon>
    </lineage>
</organism>
<sequence length="189" mass="22011">MTKIAEQSATATAHLERKFRFLEPRAFVDINNLSLNWVPEYYIEICKELFLKEVDTFHAKNTSLVVNKSSTSSSSGEEDCFYDIDKKNEMRCSVQPIFNSNIEALSYLESKTKDLDSLNNYPNVKNIFLKYNTTLPSSAPVERLFNCGQQIFVPHRNRLSDNTFERLLFKKKNLYSLFNKKVTAIIWKQ</sequence>
<dbReference type="OMA" id="EYYIEIC"/>
<name>A0A026WDW6_OOCBI</name>
<dbReference type="InterPro" id="IPR008906">
    <property type="entry name" value="HATC_C_dom"/>
</dbReference>
<accession>A0A026WDW6</accession>
<feature type="domain" description="HAT C-terminal dimerisation" evidence="1">
    <location>
        <begin position="101"/>
        <end position="174"/>
    </location>
</feature>
<dbReference type="AlphaFoldDB" id="A0A026WDW6"/>
<dbReference type="SUPFAM" id="SSF53098">
    <property type="entry name" value="Ribonuclease H-like"/>
    <property type="match status" value="1"/>
</dbReference>
<reference evidence="2 3" key="1">
    <citation type="journal article" date="2014" name="Curr. Biol.">
        <title>The genome of the clonal raider ant Cerapachys biroi.</title>
        <authorList>
            <person name="Oxley P.R."/>
            <person name="Ji L."/>
            <person name="Fetter-Pruneda I."/>
            <person name="McKenzie S.K."/>
            <person name="Li C."/>
            <person name="Hu H."/>
            <person name="Zhang G."/>
            <person name="Kronauer D.J."/>
        </authorList>
    </citation>
    <scope>NUCLEOTIDE SEQUENCE [LARGE SCALE GENOMIC DNA]</scope>
</reference>
<dbReference type="GO" id="GO:0046983">
    <property type="term" value="F:protein dimerization activity"/>
    <property type="evidence" value="ECO:0007669"/>
    <property type="project" value="InterPro"/>
</dbReference>